<dbReference type="SUPFAM" id="SSF53633">
    <property type="entry name" value="Carbamate kinase-like"/>
    <property type="match status" value="1"/>
</dbReference>
<dbReference type="InterPro" id="IPR052972">
    <property type="entry name" value="Sacsin_chaperone_reg"/>
</dbReference>
<gene>
    <name evidence="2" type="ORF">EZV62_004732</name>
</gene>
<evidence type="ECO:0000259" key="1">
    <source>
        <dbReference type="Pfam" id="PF00696"/>
    </source>
</evidence>
<feature type="domain" description="Aspartate/glutamate/uridylate kinase" evidence="1">
    <location>
        <begin position="1260"/>
        <end position="1421"/>
    </location>
</feature>
<dbReference type="Gene3D" id="3.40.1160.10">
    <property type="entry name" value="Acetylglutamate kinase-like"/>
    <property type="match status" value="1"/>
</dbReference>
<comment type="caution">
    <text evidence="2">The sequence shown here is derived from an EMBL/GenBank/DDBJ whole genome shotgun (WGS) entry which is preliminary data.</text>
</comment>
<protein>
    <recommendedName>
        <fullName evidence="1">Aspartate/glutamate/uridylate kinase domain-containing protein</fullName>
    </recommendedName>
</protein>
<accession>A0A5C7IK73</accession>
<dbReference type="Pfam" id="PF00696">
    <property type="entry name" value="AA_kinase"/>
    <property type="match status" value="1"/>
</dbReference>
<proteinExistence type="predicted"/>
<keyword evidence="3" id="KW-1185">Reference proteome</keyword>
<dbReference type="Gene3D" id="1.10.238.10">
    <property type="entry name" value="EF-hand"/>
    <property type="match status" value="1"/>
</dbReference>
<organism evidence="2 3">
    <name type="scientific">Acer yangbiense</name>
    <dbReference type="NCBI Taxonomy" id="1000413"/>
    <lineage>
        <taxon>Eukaryota</taxon>
        <taxon>Viridiplantae</taxon>
        <taxon>Streptophyta</taxon>
        <taxon>Embryophyta</taxon>
        <taxon>Tracheophyta</taxon>
        <taxon>Spermatophyta</taxon>
        <taxon>Magnoliopsida</taxon>
        <taxon>eudicotyledons</taxon>
        <taxon>Gunneridae</taxon>
        <taxon>Pentapetalae</taxon>
        <taxon>rosids</taxon>
        <taxon>malvids</taxon>
        <taxon>Sapindales</taxon>
        <taxon>Sapindaceae</taxon>
        <taxon>Hippocastanoideae</taxon>
        <taxon>Acereae</taxon>
        <taxon>Acer</taxon>
    </lineage>
</organism>
<dbReference type="PANTHER" id="PTHR15600">
    <property type="entry name" value="SACSIN"/>
    <property type="match status" value="1"/>
</dbReference>
<dbReference type="EMBL" id="VAHF01000002">
    <property type="protein sequence ID" value="TXG69797.1"/>
    <property type="molecule type" value="Genomic_DNA"/>
</dbReference>
<dbReference type="GO" id="GO:0030544">
    <property type="term" value="F:Hsp70 protein binding"/>
    <property type="evidence" value="ECO:0007669"/>
    <property type="project" value="TreeGrafter"/>
</dbReference>
<dbReference type="InterPro" id="IPR001048">
    <property type="entry name" value="Asp/Glu/Uridylate_kinase"/>
</dbReference>
<dbReference type="OrthoDB" id="1262810at2759"/>
<dbReference type="Proteomes" id="UP000323000">
    <property type="component" value="Chromosome 2"/>
</dbReference>
<dbReference type="FunFam" id="1.20.120.1320:FF:000001">
    <property type="entry name" value="Aspartokinase"/>
    <property type="match status" value="1"/>
</dbReference>
<sequence length="1479" mass="164234">MRKPFGHLQPGRELQYGQVSAAELVQAVYEMLSAAGISMDVEKQSLMQKTYKNSCRSHEQHFCLSRSLCLIEKRLVDGTGKFQGPGLVAILEGVSLNREEISSLQLLPPWRLRGDTLNYGLGLLSRYFICDFLSIISGGYFYMFDPHATRSLLVCARLAEGEGLEELNSDLKTSIVDIGRFIPFVPTLRLSVQLLAHISFMTQSALLSPNSNIDFSQGSLDRGPSLAKVDSRSCSRQSQSCFPIWLFGIMHFAFQFIQLSIITHIGVGTNLTERFRDQFNPMLIGENMPWSSLDSTVICMPMSSECLKDGLEVGLKRVKQIVDRYLEHASRTLIFLKSVLKVKLILSNNDIACILSNAVIKLNVIDVNLYQDGTRFVDKWLVGLSLGSGQTRNMALDRRYLAYNLTPVAGVAALIFRDGHPVDALGTSSIMSPLPLSNWECLTEQVIWPFYARLVDLPVWQLYSGNLVKAEEGMFLSQPGFGVGGNVLPASVCSFVKEHYQVFSVPWELVTEIKSAGFRDLLISVEMMRQVARLTNVHSSHGLSAQTAVSSCNALEMVTSLGKALLDFGRGVDEDTGWAGGPVLQGNTIAGSSNRYEDPKLLSIVAESLAMPNSNKPFSELGESCDGIKPGSMVFMGKFTKFWWGRRPILCRVRDRHLLFIPPALTNPIPRNSTTDVDATGSDVIGSSINQTSESELFQPYIAAFEVAKEKYPWLLSLLNQYNIPIFDTAFMNCVLPHAIDELFIFFAHDFVSNGSEYGSEELEVLRSLPIFRTVIGSFTNLVGQGQCIISSNSFLKPSDEHCLSYSADSSVVETLKDTKFVRNADEFSMDLSKPKDLFDPADAILTPVFSGERKKFPGEMFDTDGWLQILRKAGLRNSIEADIILECARRVEFLGNECLKSQVDLDDFETDLLRSDNEISMEIWALAGSIIEAVFSKFAVHYGGNCCNQLGMITFVPAELGLPNVCGKRVLTAYSEAIISKDWPPAWSCAPIISGQSFVPPEYCWSALQLRSPPTFSTVLKHLQILKDLGLQDMLSVASSKNLLLNLQKACGYQHLNPNEHHAVMEILLFVSDGTVEANMSDGFDWALDAIVPDDGSRDIEATSASLVGKEILAKDALQVQFHPLRPFYKGEIVAWRIQNGEKKLKYGRVPDDVRPSGFSCMLMGDEASTATIPEDINSVTDTKSHDEIPENSRRGKTMTSQVGEKAVSCGVINASCIEELNFIKELHLSYDCYLCVWNFAAHLEELEQLLKGIAMMKELTPRTRDYLVSFGECMSTRIFAAYLNRVGVKTRQYDAFDIGFITTIDFTNVDILEATYPAVAKRLHGDWISDPAIPVVTGFLGKGWRCCAITTLDRGGSDLTATTTGKALGLEEIQVWKDVDGVLTCDPNIYQRAEPVPYLTFDEAAELAYFGAAMVHESAPALLDYMIENIEIESFIYRHGIMTHGEDMKIEDSNIRILVLAWKLKAAKLGYFTQVRS</sequence>
<dbReference type="PANTHER" id="PTHR15600:SF42">
    <property type="entry name" value="SACSIN"/>
    <property type="match status" value="1"/>
</dbReference>
<reference evidence="3" key="1">
    <citation type="journal article" date="2019" name="Gigascience">
        <title>De novo genome assembly of the endangered Acer yangbiense, a plant species with extremely small populations endemic to Yunnan Province, China.</title>
        <authorList>
            <person name="Yang J."/>
            <person name="Wariss H.M."/>
            <person name="Tao L."/>
            <person name="Zhang R."/>
            <person name="Yun Q."/>
            <person name="Hollingsworth P."/>
            <person name="Dao Z."/>
            <person name="Luo G."/>
            <person name="Guo H."/>
            <person name="Ma Y."/>
            <person name="Sun W."/>
        </authorList>
    </citation>
    <scope>NUCLEOTIDE SEQUENCE [LARGE SCALE GENOMIC DNA]</scope>
    <source>
        <strain evidence="3">cv. Malutang</strain>
    </source>
</reference>
<dbReference type="InterPro" id="IPR036393">
    <property type="entry name" value="AceGlu_kinase-like_sf"/>
</dbReference>
<evidence type="ECO:0000313" key="3">
    <source>
        <dbReference type="Proteomes" id="UP000323000"/>
    </source>
</evidence>
<evidence type="ECO:0000313" key="2">
    <source>
        <dbReference type="EMBL" id="TXG69797.1"/>
    </source>
</evidence>
<name>A0A5C7IK73_9ROSI</name>